<dbReference type="Pfam" id="PF07690">
    <property type="entry name" value="MFS_1"/>
    <property type="match status" value="1"/>
</dbReference>
<dbReference type="Proteomes" id="UP000654913">
    <property type="component" value="Chromosome 6"/>
</dbReference>
<feature type="transmembrane region" description="Helical" evidence="7">
    <location>
        <begin position="296"/>
        <end position="315"/>
    </location>
</feature>
<evidence type="ECO:0000313" key="9">
    <source>
        <dbReference type="EMBL" id="BCS26955.1"/>
    </source>
</evidence>
<gene>
    <name evidence="9" type="ORF">APUU_60003A</name>
</gene>
<dbReference type="InterPro" id="IPR011701">
    <property type="entry name" value="MFS"/>
</dbReference>
<dbReference type="RefSeq" id="XP_041559149.1">
    <property type="nucleotide sequence ID" value="XM_041706799.1"/>
</dbReference>
<evidence type="ECO:0000259" key="8">
    <source>
        <dbReference type="PROSITE" id="PS50850"/>
    </source>
</evidence>
<feature type="transmembrane region" description="Helical" evidence="7">
    <location>
        <begin position="58"/>
        <end position="78"/>
    </location>
</feature>
<feature type="transmembrane region" description="Helical" evidence="7">
    <location>
        <begin position="178"/>
        <end position="198"/>
    </location>
</feature>
<accession>A0A7R7XSI1</accession>
<evidence type="ECO:0000256" key="6">
    <source>
        <dbReference type="ARBA" id="ARBA00023136"/>
    </source>
</evidence>
<proteinExistence type="inferred from homology"/>
<dbReference type="GeneID" id="64976960"/>
<feature type="transmembrane region" description="Helical" evidence="7">
    <location>
        <begin position="259"/>
        <end position="276"/>
    </location>
</feature>
<feature type="transmembrane region" description="Helical" evidence="7">
    <location>
        <begin position="437"/>
        <end position="459"/>
    </location>
</feature>
<evidence type="ECO:0000313" key="10">
    <source>
        <dbReference type="Proteomes" id="UP000654913"/>
    </source>
</evidence>
<feature type="domain" description="Major facilitator superfamily (MFS) profile" evidence="8">
    <location>
        <begin position="19"/>
        <end position="463"/>
    </location>
</feature>
<keyword evidence="4 7" id="KW-0812">Transmembrane</keyword>
<dbReference type="AlphaFoldDB" id="A0A7R7XSI1"/>
<dbReference type="PANTHER" id="PTHR23506">
    <property type="entry name" value="GH10249P"/>
    <property type="match status" value="1"/>
</dbReference>
<protein>
    <recommendedName>
        <fullName evidence="8">Major facilitator superfamily (MFS) profile domain-containing protein</fullName>
    </recommendedName>
</protein>
<dbReference type="Gene3D" id="1.20.1250.20">
    <property type="entry name" value="MFS general substrate transporter like domains"/>
    <property type="match status" value="2"/>
</dbReference>
<reference evidence="9" key="1">
    <citation type="submission" date="2021-01" db="EMBL/GenBank/DDBJ databases">
        <authorList>
            <consortium name="Aspergillus puulaauensis MK2 genome sequencing consortium"/>
            <person name="Kazuki M."/>
            <person name="Futagami T."/>
        </authorList>
    </citation>
    <scope>NUCLEOTIDE SEQUENCE</scope>
    <source>
        <strain evidence="9">MK2</strain>
    </source>
</reference>
<comment type="subcellular location">
    <subcellularLocation>
        <location evidence="1">Membrane</location>
        <topology evidence="1">Multi-pass membrane protein</topology>
    </subcellularLocation>
</comment>
<evidence type="ECO:0000256" key="1">
    <source>
        <dbReference type="ARBA" id="ARBA00004141"/>
    </source>
</evidence>
<dbReference type="InterPro" id="IPR001958">
    <property type="entry name" value="Tet-R_TetA/multi-R_MdtG-like"/>
</dbReference>
<feature type="transmembrane region" description="Helical" evidence="7">
    <location>
        <begin position="18"/>
        <end position="38"/>
    </location>
</feature>
<dbReference type="PRINTS" id="PR01035">
    <property type="entry name" value="TCRTETA"/>
</dbReference>
<feature type="transmembrane region" description="Helical" evidence="7">
    <location>
        <begin position="149"/>
        <end position="172"/>
    </location>
</feature>
<evidence type="ECO:0000256" key="5">
    <source>
        <dbReference type="ARBA" id="ARBA00022989"/>
    </source>
</evidence>
<keyword evidence="3" id="KW-0813">Transport</keyword>
<dbReference type="InterPro" id="IPR050930">
    <property type="entry name" value="MFS_Vesicular_Transporter"/>
</dbReference>
<dbReference type="GO" id="GO:0022857">
    <property type="term" value="F:transmembrane transporter activity"/>
    <property type="evidence" value="ECO:0007669"/>
    <property type="project" value="InterPro"/>
</dbReference>
<keyword evidence="5 7" id="KW-1133">Transmembrane helix</keyword>
<dbReference type="PANTHER" id="PTHR23506:SF35">
    <property type="entry name" value="MAJOR FACILITATOR SUPERFAMILY (MFS) PROFILE DOMAIN-CONTAINING PROTEIN-RELATED"/>
    <property type="match status" value="1"/>
</dbReference>
<dbReference type="GO" id="GO:0016020">
    <property type="term" value="C:membrane"/>
    <property type="evidence" value="ECO:0007669"/>
    <property type="project" value="UniProtKB-SubCell"/>
</dbReference>
<reference evidence="9" key="2">
    <citation type="submission" date="2021-02" db="EMBL/GenBank/DDBJ databases">
        <title>Aspergillus puulaauensis MK2 genome sequence.</title>
        <authorList>
            <person name="Futagami T."/>
            <person name="Mori K."/>
            <person name="Kadooka C."/>
            <person name="Tanaka T."/>
        </authorList>
    </citation>
    <scope>NUCLEOTIDE SEQUENCE</scope>
    <source>
        <strain evidence="9">MK2</strain>
    </source>
</reference>
<sequence>MTSNEEPLGYRWRSSKSFVIACICIALFTESFLFSFMVPILHHMFVERLHVDPLRIQFYTSATLALHGLTGMISSPIIGHFCDKHRNRRIQLLISLVGCLVATIMVAGSRSLWVFFLGRVVQGLLGSAVWVIGMATVADRFEKDHMGRVMSIIMAFVSTGNVAGPAISGVLFENVGYWPTWCAPFAVLVIDTIARLVMLDEMDELRAFSSQSSSVGSPSIAENINDARPLLSSAADSKQGRLNNSKVSFYRDMLSNKRVLTCLLIGVVSGSILTSLPTTLPLHVQEVFQWGTDKIGLLFLCQEISMIILGPLSGWLRDRVGLRYPATGSMALLSPLVFFLGVPGRNQHFPWASADSASGPAIYIASLAGIGAVSPFLRGVAALELTVIIKERQAEDPYVFGPNGGISRAYSMSAIASTLPRMVGPIISGYLHVTVGYFYMNLIYAFIAILLSVSAFCFLSDKKRSRPTSSDASA</sequence>
<keyword evidence="6 7" id="KW-0472">Membrane</keyword>
<dbReference type="KEGG" id="apuu:APUU_60003A"/>
<name>A0A7R7XSI1_9EURO</name>
<organism evidence="9 10">
    <name type="scientific">Aspergillus puulaauensis</name>
    <dbReference type="NCBI Taxonomy" id="1220207"/>
    <lineage>
        <taxon>Eukaryota</taxon>
        <taxon>Fungi</taxon>
        <taxon>Dikarya</taxon>
        <taxon>Ascomycota</taxon>
        <taxon>Pezizomycotina</taxon>
        <taxon>Eurotiomycetes</taxon>
        <taxon>Eurotiomycetidae</taxon>
        <taxon>Eurotiales</taxon>
        <taxon>Aspergillaceae</taxon>
        <taxon>Aspergillus</taxon>
    </lineage>
</organism>
<evidence type="ECO:0000256" key="4">
    <source>
        <dbReference type="ARBA" id="ARBA00022692"/>
    </source>
</evidence>
<feature type="transmembrane region" description="Helical" evidence="7">
    <location>
        <begin position="113"/>
        <end position="137"/>
    </location>
</feature>
<dbReference type="EMBL" id="AP024448">
    <property type="protein sequence ID" value="BCS26955.1"/>
    <property type="molecule type" value="Genomic_DNA"/>
</dbReference>
<dbReference type="OrthoDB" id="5086884at2759"/>
<evidence type="ECO:0000256" key="2">
    <source>
        <dbReference type="ARBA" id="ARBA00006829"/>
    </source>
</evidence>
<dbReference type="PROSITE" id="PS50850">
    <property type="entry name" value="MFS"/>
    <property type="match status" value="1"/>
</dbReference>
<dbReference type="SUPFAM" id="SSF103473">
    <property type="entry name" value="MFS general substrate transporter"/>
    <property type="match status" value="1"/>
</dbReference>
<dbReference type="CDD" id="cd17325">
    <property type="entry name" value="MFS_MdtG_SLC18_like"/>
    <property type="match status" value="1"/>
</dbReference>
<evidence type="ECO:0000256" key="7">
    <source>
        <dbReference type="SAM" id="Phobius"/>
    </source>
</evidence>
<feature type="transmembrane region" description="Helical" evidence="7">
    <location>
        <begin position="90"/>
        <end position="107"/>
    </location>
</feature>
<evidence type="ECO:0000256" key="3">
    <source>
        <dbReference type="ARBA" id="ARBA00022448"/>
    </source>
</evidence>
<comment type="similarity">
    <text evidence="2">Belongs to the major facilitator superfamily. Vesicular transporter family.</text>
</comment>
<feature type="transmembrane region" description="Helical" evidence="7">
    <location>
        <begin position="322"/>
        <end position="342"/>
    </location>
</feature>
<keyword evidence="10" id="KW-1185">Reference proteome</keyword>
<dbReference type="InterPro" id="IPR036259">
    <property type="entry name" value="MFS_trans_sf"/>
</dbReference>
<dbReference type="InterPro" id="IPR020846">
    <property type="entry name" value="MFS_dom"/>
</dbReference>